<protein>
    <submittedName>
        <fullName evidence="3">SHOCT domain-containing protein</fullName>
    </submittedName>
</protein>
<evidence type="ECO:0000313" key="4">
    <source>
        <dbReference type="Proteomes" id="UP000645007"/>
    </source>
</evidence>
<comment type="caution">
    <text evidence="3">The sequence shown here is derived from an EMBL/GenBank/DDBJ whole genome shotgun (WGS) entry which is preliminary data.</text>
</comment>
<evidence type="ECO:0000313" key="3">
    <source>
        <dbReference type="EMBL" id="MBD8085059.1"/>
    </source>
</evidence>
<feature type="coiled-coil region" evidence="1">
    <location>
        <begin position="19"/>
        <end position="53"/>
    </location>
</feature>
<dbReference type="RefSeq" id="WP_191910872.1">
    <property type="nucleotide sequence ID" value="NZ_JABUXR010000003.1"/>
</dbReference>
<dbReference type="InterPro" id="IPR018649">
    <property type="entry name" value="SHOCT"/>
</dbReference>
<gene>
    <name evidence="3" type="ORF">HUK45_02070</name>
</gene>
<dbReference type="EMBL" id="JABUXR010000003">
    <property type="protein sequence ID" value="MBD8085059.1"/>
    <property type="molecule type" value="Genomic_DNA"/>
</dbReference>
<dbReference type="Pfam" id="PF09851">
    <property type="entry name" value="SHOCT"/>
    <property type="match status" value="1"/>
</dbReference>
<dbReference type="Proteomes" id="UP000645007">
    <property type="component" value="Unassembled WGS sequence"/>
</dbReference>
<sequence length="333" mass="38161">MIQAWMILILIGLISIPTYYAVQENNKNIEREQQEKEKREKAEEQRYQEKINELNPDFTLGSRRFPLFIKDMKLIYGKDKELNLKNAVYDFFEREILIIPTIDTHFSLFNIYIGEGDKKLKQRIIGALDECGLGRIKYWFQISEDDELSSYFYFGNGKAYAYKMDSVDYFKISGQKNIENKWYLINIEFAPHFVSDYEVETTSKSNGKIRGNAGAALVGGAFAGTTGAIIGSSMGQSTQMTTTIHSNNSAKLREIPATVLLTLKNSAGEKITISEKMIEEEVVMLKKHFLAEFSDNENKGSLALEIQKLEELFKQGVLTEEEFNRGKRKILDL</sequence>
<evidence type="ECO:0000256" key="1">
    <source>
        <dbReference type="SAM" id="Coils"/>
    </source>
</evidence>
<keyword evidence="4" id="KW-1185">Reference proteome</keyword>
<organism evidence="3 4">
    <name type="scientific">Limosilactobacillus urinaemulieris</name>
    <dbReference type="NCBI Taxonomy" id="2742600"/>
    <lineage>
        <taxon>Bacteria</taxon>
        <taxon>Bacillati</taxon>
        <taxon>Bacillota</taxon>
        <taxon>Bacilli</taxon>
        <taxon>Lactobacillales</taxon>
        <taxon>Lactobacillaceae</taxon>
        <taxon>Limosilactobacillus</taxon>
    </lineage>
</organism>
<proteinExistence type="predicted"/>
<reference evidence="3 4" key="1">
    <citation type="submission" date="2020-06" db="EMBL/GenBank/DDBJ databases">
        <title>Limosilactobacillus sp. nov.</title>
        <authorList>
            <person name="Ksiezarek M."/>
            <person name="Goncalves Ribeiro T."/>
            <person name="Rocha J."/>
            <person name="Grosso F."/>
            <person name="Peixe L."/>
        </authorList>
    </citation>
    <scope>NUCLEOTIDE SEQUENCE [LARGE SCALE GENOMIC DNA]</scope>
    <source>
        <strain evidence="4">c9Ua_26_M</strain>
    </source>
</reference>
<feature type="domain" description="SHOCT" evidence="2">
    <location>
        <begin position="305"/>
        <end position="331"/>
    </location>
</feature>
<name>A0ABR8ZIF0_9LACO</name>
<evidence type="ECO:0000259" key="2">
    <source>
        <dbReference type="Pfam" id="PF09851"/>
    </source>
</evidence>
<accession>A0ABR8ZIF0</accession>
<keyword evidence="1" id="KW-0175">Coiled coil</keyword>